<comment type="caution">
    <text evidence="4">The sequence shown here is derived from an EMBL/GenBank/DDBJ whole genome shotgun (WGS) entry which is preliminary data.</text>
</comment>
<name>A0A4R1BG78_9ACTN</name>
<evidence type="ECO:0000256" key="2">
    <source>
        <dbReference type="SAM" id="Coils"/>
    </source>
</evidence>
<dbReference type="OrthoDB" id="5244350at2"/>
<dbReference type="GO" id="GO:0016746">
    <property type="term" value="F:acyltransferase activity"/>
    <property type="evidence" value="ECO:0007669"/>
    <property type="project" value="InterPro"/>
</dbReference>
<comment type="similarity">
    <text evidence="1">Belongs to the 2-oxoacid dehydrogenase family.</text>
</comment>
<dbReference type="Proteomes" id="UP000295244">
    <property type="component" value="Unassembled WGS sequence"/>
</dbReference>
<dbReference type="SUPFAM" id="SSF47005">
    <property type="entry name" value="Peripheral subunit-binding domain of 2-oxo acid dehydrogenase complex"/>
    <property type="match status" value="1"/>
</dbReference>
<keyword evidence="2" id="KW-0175">Coiled coil</keyword>
<evidence type="ECO:0000313" key="4">
    <source>
        <dbReference type="EMBL" id="TCJ16189.1"/>
    </source>
</evidence>
<feature type="domain" description="Peripheral subunit-binding (PSBD)" evidence="3">
    <location>
        <begin position="84"/>
        <end position="121"/>
    </location>
</feature>
<dbReference type="Gene3D" id="4.10.320.10">
    <property type="entry name" value="E3-binding domain"/>
    <property type="match status" value="1"/>
</dbReference>
<evidence type="ECO:0000313" key="5">
    <source>
        <dbReference type="Proteomes" id="UP000295244"/>
    </source>
</evidence>
<reference evidence="4 5" key="1">
    <citation type="submission" date="2019-03" db="EMBL/GenBank/DDBJ databases">
        <title>Whole genome sequence of a novel Rubrobacter taiwanensis strain, isolated from Yellowstone National Park.</title>
        <authorList>
            <person name="Freed S."/>
            <person name="Ramaley R.F."/>
            <person name="Kyndt J.A."/>
        </authorList>
    </citation>
    <scope>NUCLEOTIDE SEQUENCE [LARGE SCALE GENOMIC DNA]</scope>
    <source>
        <strain evidence="4 5">Yellowstone</strain>
    </source>
</reference>
<accession>A0A4R1BG78</accession>
<dbReference type="InterPro" id="IPR004167">
    <property type="entry name" value="PSBD"/>
</dbReference>
<dbReference type="InterPro" id="IPR036625">
    <property type="entry name" value="E3-bd_dom_sf"/>
</dbReference>
<keyword evidence="5" id="KW-1185">Reference proteome</keyword>
<evidence type="ECO:0000256" key="1">
    <source>
        <dbReference type="ARBA" id="ARBA00007317"/>
    </source>
</evidence>
<organism evidence="4 5">
    <name type="scientific">Rubrobacter taiwanensis</name>
    <dbReference type="NCBI Taxonomy" id="185139"/>
    <lineage>
        <taxon>Bacteria</taxon>
        <taxon>Bacillati</taxon>
        <taxon>Actinomycetota</taxon>
        <taxon>Rubrobacteria</taxon>
        <taxon>Rubrobacterales</taxon>
        <taxon>Rubrobacteraceae</taxon>
        <taxon>Rubrobacter</taxon>
    </lineage>
</organism>
<sequence length="123" mass="13984">MRRTSEEYWRNLQLPTRSDIARVASLVIALEDKVDRMEEELETEAAGSGRMEDMERRIERVEQKLDRLLAAVERLESSNGGEIRATEAARRRAAELGVDLREVRGTGAEGQITVEDVRRKGES</sequence>
<proteinExistence type="inferred from homology"/>
<dbReference type="PROSITE" id="PS51826">
    <property type="entry name" value="PSBD"/>
    <property type="match status" value="1"/>
</dbReference>
<gene>
    <name evidence="4" type="ORF">E0L93_10890</name>
</gene>
<protein>
    <recommendedName>
        <fullName evidence="3">Peripheral subunit-binding (PSBD) domain-containing protein</fullName>
    </recommendedName>
</protein>
<evidence type="ECO:0000259" key="3">
    <source>
        <dbReference type="PROSITE" id="PS51826"/>
    </source>
</evidence>
<dbReference type="AlphaFoldDB" id="A0A4R1BG78"/>
<dbReference type="EMBL" id="SKBU01000018">
    <property type="protein sequence ID" value="TCJ16189.1"/>
    <property type="molecule type" value="Genomic_DNA"/>
</dbReference>
<feature type="coiled-coil region" evidence="2">
    <location>
        <begin position="20"/>
        <end position="78"/>
    </location>
</feature>
<dbReference type="Pfam" id="PF02817">
    <property type="entry name" value="E3_binding"/>
    <property type="match status" value="1"/>
</dbReference>